<dbReference type="AlphaFoldDB" id="C1AR11"/>
<evidence type="ECO:0000313" key="2">
    <source>
        <dbReference type="EMBL" id="BAH47707.1"/>
    </source>
</evidence>
<name>C1AR11_ORYSJ</name>
<evidence type="ECO:0000256" key="1">
    <source>
        <dbReference type="SAM" id="MobiDB-lite"/>
    </source>
</evidence>
<protein>
    <submittedName>
        <fullName evidence="2">Uncharacterized protein P0697B04.19</fullName>
    </submittedName>
</protein>
<proteinExistence type="predicted"/>
<dbReference type="EMBL" id="AP011110">
    <property type="protein sequence ID" value="BAH47707.1"/>
    <property type="molecule type" value="Genomic_DNA"/>
</dbReference>
<sequence>MPDRLGAPLPVRRPRTVVAAPILTTTKPGRRPPQEIATRRRARPSKAAAECDFASTPGESCQFLSHGWIEDRRWYPLSQFKPFTPESAVFTLTAAARRTRIGANTSPAEFARGQANPSPPLPPQPYPKIELIHGDVGVRAHPLLLAL</sequence>
<organism evidence="2">
    <name type="scientific">Oryza sativa subsp. japonica</name>
    <name type="common">Rice</name>
    <dbReference type="NCBI Taxonomy" id="39947"/>
    <lineage>
        <taxon>Eukaryota</taxon>
        <taxon>Viridiplantae</taxon>
        <taxon>Streptophyta</taxon>
        <taxon>Embryophyta</taxon>
        <taxon>Tracheophyta</taxon>
        <taxon>Spermatophyta</taxon>
        <taxon>Magnoliopsida</taxon>
        <taxon>Liliopsida</taxon>
        <taxon>Poales</taxon>
        <taxon>Poaceae</taxon>
        <taxon>BOP clade</taxon>
        <taxon>Oryzoideae</taxon>
        <taxon>Oryzeae</taxon>
        <taxon>Oryzinae</taxon>
        <taxon>Oryza</taxon>
        <taxon>Oryza sativa</taxon>
    </lineage>
</organism>
<feature type="region of interest" description="Disordered" evidence="1">
    <location>
        <begin position="22"/>
        <end position="44"/>
    </location>
</feature>
<reference evidence="2" key="1">
    <citation type="submission" date="2009-03" db="EMBL/GenBank/DDBJ databases">
        <title>Oryza sativa nipponbare(GA3) genomic DNA, chromosome 5, PAC clone:P0697B04.</title>
        <authorList>
            <person name="Matsumoto T."/>
            <person name="Wu J."/>
            <person name="Kanamori H."/>
        </authorList>
    </citation>
    <scope>NUCLEOTIDE SEQUENCE</scope>
</reference>
<accession>C1AR11</accession>
<gene>
    <name evidence="2" type="primary">P0697B04.19</name>
</gene>